<keyword evidence="1" id="KW-1133">Transmembrane helix</keyword>
<accession>A0A5C5XTK9</accession>
<proteinExistence type="predicted"/>
<keyword evidence="1" id="KW-0472">Membrane</keyword>
<keyword evidence="1" id="KW-0812">Transmembrane</keyword>
<evidence type="ECO:0008006" key="4">
    <source>
        <dbReference type="Google" id="ProtNLM"/>
    </source>
</evidence>
<reference evidence="2 3" key="1">
    <citation type="submission" date="2019-02" db="EMBL/GenBank/DDBJ databases">
        <title>Deep-cultivation of Planctomycetes and their phenomic and genomic characterization uncovers novel biology.</title>
        <authorList>
            <person name="Wiegand S."/>
            <person name="Jogler M."/>
            <person name="Boedeker C."/>
            <person name="Pinto D."/>
            <person name="Vollmers J."/>
            <person name="Rivas-Marin E."/>
            <person name="Kohn T."/>
            <person name="Peeters S.H."/>
            <person name="Heuer A."/>
            <person name="Rast P."/>
            <person name="Oberbeckmann S."/>
            <person name="Bunk B."/>
            <person name="Jeske O."/>
            <person name="Meyerdierks A."/>
            <person name="Storesund J.E."/>
            <person name="Kallscheuer N."/>
            <person name="Luecker S."/>
            <person name="Lage O.M."/>
            <person name="Pohl T."/>
            <person name="Merkel B.J."/>
            <person name="Hornburger P."/>
            <person name="Mueller R.-W."/>
            <person name="Bruemmer F."/>
            <person name="Labrenz M."/>
            <person name="Spormann A.M."/>
            <person name="Op Den Camp H."/>
            <person name="Overmann J."/>
            <person name="Amann R."/>
            <person name="Jetten M.S.M."/>
            <person name="Mascher T."/>
            <person name="Medema M.H."/>
            <person name="Devos D.P."/>
            <person name="Kaster A.-K."/>
            <person name="Ovreas L."/>
            <person name="Rohde M."/>
            <person name="Galperin M.Y."/>
            <person name="Jogler C."/>
        </authorList>
    </citation>
    <scope>NUCLEOTIDE SEQUENCE [LARGE SCALE GENOMIC DNA]</scope>
    <source>
        <strain evidence="2 3">Pan14r</strain>
    </source>
</reference>
<protein>
    <recommendedName>
        <fullName evidence="4">Zinc-ribbon domain-containing protein</fullName>
    </recommendedName>
</protein>
<name>A0A5C5XTK9_9PLAN</name>
<keyword evidence="3" id="KW-1185">Reference proteome</keyword>
<evidence type="ECO:0000313" key="2">
    <source>
        <dbReference type="EMBL" id="TWT65693.1"/>
    </source>
</evidence>
<feature type="transmembrane region" description="Helical" evidence="1">
    <location>
        <begin position="21"/>
        <end position="41"/>
    </location>
</feature>
<organism evidence="2 3">
    <name type="scientific">Crateriforma conspicua</name>
    <dbReference type="NCBI Taxonomy" id="2527996"/>
    <lineage>
        <taxon>Bacteria</taxon>
        <taxon>Pseudomonadati</taxon>
        <taxon>Planctomycetota</taxon>
        <taxon>Planctomycetia</taxon>
        <taxon>Planctomycetales</taxon>
        <taxon>Planctomycetaceae</taxon>
        <taxon>Crateriforma</taxon>
    </lineage>
</organism>
<gene>
    <name evidence="2" type="ORF">Pan14r_52420</name>
</gene>
<dbReference type="EMBL" id="SJPL01000002">
    <property type="protein sequence ID" value="TWT65693.1"/>
    <property type="molecule type" value="Genomic_DNA"/>
</dbReference>
<dbReference type="RefSeq" id="WP_146440952.1">
    <property type="nucleotide sequence ID" value="NZ_SJPL01000002.1"/>
</dbReference>
<evidence type="ECO:0000256" key="1">
    <source>
        <dbReference type="SAM" id="Phobius"/>
    </source>
</evidence>
<dbReference type="AlphaFoldDB" id="A0A5C5XTK9"/>
<feature type="transmembrane region" description="Helical" evidence="1">
    <location>
        <begin position="47"/>
        <end position="70"/>
    </location>
</feature>
<dbReference type="Proteomes" id="UP000317238">
    <property type="component" value="Unassembled WGS sequence"/>
</dbReference>
<evidence type="ECO:0000313" key="3">
    <source>
        <dbReference type="Proteomes" id="UP000317238"/>
    </source>
</evidence>
<dbReference type="OrthoDB" id="286061at2"/>
<sequence>MELTATPVPESRRVTSTAIESLLDLAAIVILCLGFAASITVLTWVGIVGLGMACWLILGSFLNWLVFRALAEVIRLLKRSVDLDYAGRISGSYVDTVMTCSNCGAILRSDVCCDSCGARLTKVDPKD</sequence>
<comment type="caution">
    <text evidence="2">The sequence shown here is derived from an EMBL/GenBank/DDBJ whole genome shotgun (WGS) entry which is preliminary data.</text>
</comment>